<sequence>WKIIGVGDFYGKGSKPITDKNDAGSQIDVLWQDTPTGDVYMWGTGGDGVVASNIPYYWFNE</sequence>
<proteinExistence type="predicted"/>
<dbReference type="AlphaFoldDB" id="A0A0F3GZX1"/>
<organism evidence="1 2">
    <name type="scientific">Candidatus Magnetobacterium bavaricum</name>
    <dbReference type="NCBI Taxonomy" id="29290"/>
    <lineage>
        <taxon>Bacteria</taxon>
        <taxon>Pseudomonadati</taxon>
        <taxon>Nitrospirota</taxon>
        <taxon>Thermodesulfovibrionia</taxon>
        <taxon>Thermodesulfovibrionales</taxon>
        <taxon>Candidatus Magnetobacteriaceae</taxon>
        <taxon>Candidatus Magnetobacterium</taxon>
    </lineage>
</organism>
<dbReference type="EMBL" id="LACI01000677">
    <property type="protein sequence ID" value="KJU86248.1"/>
    <property type="molecule type" value="Genomic_DNA"/>
</dbReference>
<accession>A0A0F3GZX1</accession>
<keyword evidence="2" id="KW-1185">Reference proteome</keyword>
<dbReference type="Proteomes" id="UP000033423">
    <property type="component" value="Unassembled WGS sequence"/>
</dbReference>
<evidence type="ECO:0000313" key="1">
    <source>
        <dbReference type="EMBL" id="KJU86248.1"/>
    </source>
</evidence>
<protein>
    <submittedName>
        <fullName evidence="1">Uncharacterized protein</fullName>
    </submittedName>
</protein>
<evidence type="ECO:0000313" key="2">
    <source>
        <dbReference type="Proteomes" id="UP000033423"/>
    </source>
</evidence>
<gene>
    <name evidence="1" type="ORF">MBAV_001555</name>
</gene>
<reference evidence="1 2" key="1">
    <citation type="submission" date="2015-02" db="EMBL/GenBank/DDBJ databases">
        <title>Single-cell genomics of uncultivated deep-branching MTB reveals a conserved set of magnetosome genes.</title>
        <authorList>
            <person name="Kolinko S."/>
            <person name="Richter M."/>
            <person name="Glockner F.O."/>
            <person name="Brachmann A."/>
            <person name="Schuler D."/>
        </authorList>
    </citation>
    <scope>NUCLEOTIDE SEQUENCE [LARGE SCALE GENOMIC DNA]</scope>
    <source>
        <strain evidence="1">TM-1</strain>
    </source>
</reference>
<feature type="non-terminal residue" evidence="1">
    <location>
        <position position="1"/>
    </location>
</feature>
<name>A0A0F3GZX1_9BACT</name>
<comment type="caution">
    <text evidence="1">The sequence shown here is derived from an EMBL/GenBank/DDBJ whole genome shotgun (WGS) entry which is preliminary data.</text>
</comment>